<proteinExistence type="predicted"/>
<dbReference type="InterPro" id="IPR036388">
    <property type="entry name" value="WH-like_DNA-bd_sf"/>
</dbReference>
<dbReference type="Proteomes" id="UP000631791">
    <property type="component" value="Unassembled WGS sequence"/>
</dbReference>
<protein>
    <submittedName>
        <fullName evidence="2">RNA polymerase sigma factor (Sigma-70 family)</fullName>
    </submittedName>
</protein>
<accession>A0ABS0KCR8</accession>
<evidence type="ECO:0000313" key="3">
    <source>
        <dbReference type="Proteomes" id="UP000631791"/>
    </source>
</evidence>
<name>A0ABS0KCR8_9ACTN</name>
<dbReference type="InterPro" id="IPR007630">
    <property type="entry name" value="RNA_pol_sigma70_r4"/>
</dbReference>
<evidence type="ECO:0000259" key="1">
    <source>
        <dbReference type="Pfam" id="PF04545"/>
    </source>
</evidence>
<feature type="domain" description="RNA polymerase sigma-70 region 4" evidence="1">
    <location>
        <begin position="39"/>
        <end position="88"/>
    </location>
</feature>
<evidence type="ECO:0000313" key="2">
    <source>
        <dbReference type="EMBL" id="MBG6105983.1"/>
    </source>
</evidence>
<dbReference type="Gene3D" id="1.10.10.10">
    <property type="entry name" value="Winged helix-like DNA-binding domain superfamily/Winged helix DNA-binding domain"/>
    <property type="match status" value="1"/>
</dbReference>
<dbReference type="CDD" id="cd06171">
    <property type="entry name" value="Sigma70_r4"/>
    <property type="match status" value="1"/>
</dbReference>
<comment type="caution">
    <text evidence="2">The sequence shown here is derived from an EMBL/GenBank/DDBJ whole genome shotgun (WGS) entry which is preliminary data.</text>
</comment>
<dbReference type="Pfam" id="PF04545">
    <property type="entry name" value="Sigma70_r4"/>
    <property type="match status" value="1"/>
</dbReference>
<dbReference type="SUPFAM" id="SSF88659">
    <property type="entry name" value="Sigma3 and sigma4 domains of RNA polymerase sigma factors"/>
    <property type="match status" value="1"/>
</dbReference>
<organism evidence="2 3">
    <name type="scientific">Micromonospora vinacea</name>
    <dbReference type="NCBI Taxonomy" id="709878"/>
    <lineage>
        <taxon>Bacteria</taxon>
        <taxon>Bacillati</taxon>
        <taxon>Actinomycetota</taxon>
        <taxon>Actinomycetes</taxon>
        <taxon>Micromonosporales</taxon>
        <taxon>Micromonosporaceae</taxon>
        <taxon>Micromonospora</taxon>
    </lineage>
</organism>
<sequence>MMRKHLTPFVALLAAGAVFDVHQPDHADAAVATAEAIALLRQLSEEHRAVLLHTYLAGRTTHQTARVLGVPVRTVRSRHRHALSTLRASLLTP</sequence>
<dbReference type="RefSeq" id="WP_196924202.1">
    <property type="nucleotide sequence ID" value="NZ_JADOTY010000001.1"/>
</dbReference>
<reference evidence="2 3" key="1">
    <citation type="submission" date="2020-11" db="EMBL/GenBank/DDBJ databases">
        <title>Sequencing the genomes of 1000 actinobacteria strains.</title>
        <authorList>
            <person name="Klenk H.-P."/>
        </authorList>
    </citation>
    <scope>NUCLEOTIDE SEQUENCE [LARGE SCALE GENOMIC DNA]</scope>
    <source>
        <strain evidence="2 3">DSM 101695</strain>
    </source>
</reference>
<dbReference type="EMBL" id="JADOTY010000001">
    <property type="protein sequence ID" value="MBG6105983.1"/>
    <property type="molecule type" value="Genomic_DNA"/>
</dbReference>
<keyword evidence="3" id="KW-1185">Reference proteome</keyword>
<gene>
    <name evidence="2" type="ORF">IW249_006397</name>
</gene>
<dbReference type="InterPro" id="IPR013324">
    <property type="entry name" value="RNA_pol_sigma_r3/r4-like"/>
</dbReference>